<accession>A0A1B7XSN0</accession>
<dbReference type="EMBL" id="LTAN01000010">
    <property type="protein sequence ID" value="OBR02765.1"/>
    <property type="molecule type" value="Genomic_DNA"/>
</dbReference>
<dbReference type="RefSeq" id="XP_018151283.1">
    <property type="nucleotide sequence ID" value="XM_018308965.1"/>
</dbReference>
<evidence type="ECO:0000313" key="2">
    <source>
        <dbReference type="Proteomes" id="UP000092177"/>
    </source>
</evidence>
<dbReference type="GeneID" id="28873072"/>
<dbReference type="AlphaFoldDB" id="A0A1B7XSN0"/>
<protein>
    <submittedName>
        <fullName evidence="1">Uncharacterized protein</fullName>
    </submittedName>
</protein>
<proteinExistence type="predicted"/>
<sequence length="162" mass="17152">MLNTCARMPLTCSLPPSSYSSTEPGIHRREHHAHEHALAFTVASRIRPSEPIISGAPADPNALAVLGSIWWIAKAGRSVTWQKDAEDADLGPLSVGNAGPAPMVPVFAAAVAVGDQHDEAVARPSSVLDSSFSHRTTMAIVTLAARLAAVFRPDLVSRLTTR</sequence>
<comment type="caution">
    <text evidence="1">The sequence shown here is derived from an EMBL/GenBank/DDBJ whole genome shotgun (WGS) entry which is preliminary data.</text>
</comment>
<keyword evidence="2" id="KW-1185">Reference proteome</keyword>
<name>A0A1B7XSN0_COLHI</name>
<evidence type="ECO:0000313" key="1">
    <source>
        <dbReference type="EMBL" id="OBR02765.1"/>
    </source>
</evidence>
<reference evidence="2" key="1">
    <citation type="journal article" date="2017" name="BMC Genomics">
        <title>Gapless genome assembly of Colletotrichum higginsianum reveals chromosome structure and association of transposable elements with secondary metabolite gene clusters.</title>
        <authorList>
            <person name="Dallery J.-F."/>
            <person name="Lapalu N."/>
            <person name="Zampounis A."/>
            <person name="Pigne S."/>
            <person name="Luyten I."/>
            <person name="Amselem J."/>
            <person name="Wittenberg A.H.J."/>
            <person name="Zhou S."/>
            <person name="de Queiroz M.V."/>
            <person name="Robin G.P."/>
            <person name="Auger A."/>
            <person name="Hainaut M."/>
            <person name="Henrissat B."/>
            <person name="Kim K.-T."/>
            <person name="Lee Y.-H."/>
            <person name="Lespinet O."/>
            <person name="Schwartz D.C."/>
            <person name="Thon M.R."/>
            <person name="O'Connell R.J."/>
        </authorList>
    </citation>
    <scope>NUCLEOTIDE SEQUENCE [LARGE SCALE GENOMIC DNA]</scope>
    <source>
        <strain evidence="2">IMI 349063</strain>
    </source>
</reference>
<dbReference type="Proteomes" id="UP000092177">
    <property type="component" value="Chromosome 10"/>
</dbReference>
<dbReference type="KEGG" id="chig:CH63R_13991"/>
<organism evidence="1 2">
    <name type="scientific">Colletotrichum higginsianum (strain IMI 349063)</name>
    <name type="common">Crucifer anthracnose fungus</name>
    <dbReference type="NCBI Taxonomy" id="759273"/>
    <lineage>
        <taxon>Eukaryota</taxon>
        <taxon>Fungi</taxon>
        <taxon>Dikarya</taxon>
        <taxon>Ascomycota</taxon>
        <taxon>Pezizomycotina</taxon>
        <taxon>Sordariomycetes</taxon>
        <taxon>Hypocreomycetidae</taxon>
        <taxon>Glomerellales</taxon>
        <taxon>Glomerellaceae</taxon>
        <taxon>Colletotrichum</taxon>
        <taxon>Colletotrichum destructivum species complex</taxon>
    </lineage>
</organism>
<gene>
    <name evidence="1" type="ORF">CH63R_13991</name>
</gene>
<dbReference type="VEuPathDB" id="FungiDB:CH63R_13991"/>